<accession>A0A2H0KG25</accession>
<evidence type="ECO:0000313" key="3">
    <source>
        <dbReference type="Proteomes" id="UP000231371"/>
    </source>
</evidence>
<sequence length="234" mass="26213">MFKKEFNRRDFLQLSGRYLLGSLTANIGISQFEILRGEIPWNPVVIRQGDTFFSICDFYGVANPRIVALKNNLTNWDLIVAGQELLLPVSGQDLILPYKCLSIPAMEIGYSQIVTGDGWEAGGYLSDFAYCDNCEQPYIIKGHSSFKDPNLGFFGGLRKLKIGDAVAFSRVYGGDDGRWAVGKVEQILINVFEEEIVKKVNSRRVGLVTCMTEVSDLRARIAALVKIENYYATF</sequence>
<dbReference type="Gene3D" id="3.10.350.10">
    <property type="entry name" value="LysM domain"/>
    <property type="match status" value="1"/>
</dbReference>
<feature type="domain" description="LysM" evidence="1">
    <location>
        <begin position="42"/>
        <end position="87"/>
    </location>
</feature>
<dbReference type="InterPro" id="IPR036779">
    <property type="entry name" value="LysM_dom_sf"/>
</dbReference>
<gene>
    <name evidence="2" type="ORF">COV89_01785</name>
</gene>
<name>A0A2H0KG25_9BACT</name>
<dbReference type="Proteomes" id="UP000231371">
    <property type="component" value="Unassembled WGS sequence"/>
</dbReference>
<comment type="caution">
    <text evidence="2">The sequence shown here is derived from an EMBL/GenBank/DDBJ whole genome shotgun (WGS) entry which is preliminary data.</text>
</comment>
<dbReference type="InterPro" id="IPR018392">
    <property type="entry name" value="LysM"/>
</dbReference>
<protein>
    <recommendedName>
        <fullName evidence="1">LysM domain-containing protein</fullName>
    </recommendedName>
</protein>
<evidence type="ECO:0000313" key="2">
    <source>
        <dbReference type="EMBL" id="PIQ70175.1"/>
    </source>
</evidence>
<dbReference type="EMBL" id="PCVI01000028">
    <property type="protein sequence ID" value="PIQ70175.1"/>
    <property type="molecule type" value="Genomic_DNA"/>
</dbReference>
<proteinExistence type="predicted"/>
<evidence type="ECO:0000259" key="1">
    <source>
        <dbReference type="PROSITE" id="PS51782"/>
    </source>
</evidence>
<dbReference type="SUPFAM" id="SSF54106">
    <property type="entry name" value="LysM domain"/>
    <property type="match status" value="1"/>
</dbReference>
<organism evidence="2 3">
    <name type="scientific">Candidatus Shapirobacteria bacterium CG11_big_fil_rev_8_21_14_0_20_40_12</name>
    <dbReference type="NCBI Taxonomy" id="1974889"/>
    <lineage>
        <taxon>Bacteria</taxon>
        <taxon>Candidatus Shapironibacteriota</taxon>
    </lineage>
</organism>
<dbReference type="AlphaFoldDB" id="A0A2H0KG25"/>
<dbReference type="Pfam" id="PF01476">
    <property type="entry name" value="LysM"/>
    <property type="match status" value="1"/>
</dbReference>
<dbReference type="CDD" id="cd00118">
    <property type="entry name" value="LysM"/>
    <property type="match status" value="1"/>
</dbReference>
<reference evidence="2 3" key="1">
    <citation type="submission" date="2017-09" db="EMBL/GenBank/DDBJ databases">
        <title>Depth-based differentiation of microbial function through sediment-hosted aquifers and enrichment of novel symbionts in the deep terrestrial subsurface.</title>
        <authorList>
            <person name="Probst A.J."/>
            <person name="Ladd B."/>
            <person name="Jarett J.K."/>
            <person name="Geller-Mcgrath D.E."/>
            <person name="Sieber C.M."/>
            <person name="Emerson J.B."/>
            <person name="Anantharaman K."/>
            <person name="Thomas B.C."/>
            <person name="Malmstrom R."/>
            <person name="Stieglmeier M."/>
            <person name="Klingl A."/>
            <person name="Woyke T."/>
            <person name="Ryan C.M."/>
            <person name="Banfield J.F."/>
        </authorList>
    </citation>
    <scope>NUCLEOTIDE SEQUENCE [LARGE SCALE GENOMIC DNA]</scope>
    <source>
        <strain evidence="2">CG11_big_fil_rev_8_21_14_0_20_40_12</strain>
    </source>
</reference>
<dbReference type="PROSITE" id="PS51782">
    <property type="entry name" value="LYSM"/>
    <property type="match status" value="1"/>
</dbReference>